<evidence type="ECO:0000313" key="2">
    <source>
        <dbReference type="Proteomes" id="UP000268636"/>
    </source>
</evidence>
<reference evidence="1 2" key="1">
    <citation type="submission" date="2018-08" db="EMBL/GenBank/DDBJ databases">
        <title>Recombination of ecologically and evolutionarily significant loci maintains genetic cohesion in the Pseudomonas syringae species complex.</title>
        <authorList>
            <person name="Dillon M."/>
            <person name="Thakur S."/>
            <person name="Almeida R.N.D."/>
            <person name="Weir B.S."/>
            <person name="Guttman D.S."/>
        </authorList>
    </citation>
    <scope>NUCLEOTIDE SEQUENCE [LARGE SCALE GENOMIC DNA]</scope>
    <source>
        <strain evidence="1 2">ICMP 13786</strain>
    </source>
</reference>
<name>A0AB74BN15_PSESS</name>
<sequence length="75" mass="8157">MAMTTKSVERDVAISELADHLESDLMPCPAGRTALLTWIEKNLAQIALNPVTTAADATWLIESAYIQWAAAQPKC</sequence>
<organism evidence="1 2">
    <name type="scientific">Pseudomonas savastanoi pv. nerii</name>
    <dbReference type="NCBI Taxonomy" id="360921"/>
    <lineage>
        <taxon>Bacteria</taxon>
        <taxon>Pseudomonadati</taxon>
        <taxon>Pseudomonadota</taxon>
        <taxon>Gammaproteobacteria</taxon>
        <taxon>Pseudomonadales</taxon>
        <taxon>Pseudomonadaceae</taxon>
        <taxon>Pseudomonas</taxon>
    </lineage>
</organism>
<dbReference type="Proteomes" id="UP000268636">
    <property type="component" value="Unassembled WGS sequence"/>
</dbReference>
<comment type="caution">
    <text evidence="1">The sequence shown here is derived from an EMBL/GenBank/DDBJ whole genome shotgun (WGS) entry which is preliminary data.</text>
</comment>
<dbReference type="AlphaFoldDB" id="A0AB74BN15"/>
<evidence type="ECO:0000313" key="1">
    <source>
        <dbReference type="EMBL" id="RMT82137.1"/>
    </source>
</evidence>
<accession>A0AB74BN15</accession>
<protein>
    <submittedName>
        <fullName evidence="1">Uncharacterized protein</fullName>
    </submittedName>
</protein>
<dbReference type="EMBL" id="RBTN01000029">
    <property type="protein sequence ID" value="RMT82137.1"/>
    <property type="molecule type" value="Genomic_DNA"/>
</dbReference>
<gene>
    <name evidence="1" type="ORF">ALP42_05034</name>
</gene>
<proteinExistence type="predicted"/>